<protein>
    <submittedName>
        <fullName evidence="3">Methyltransferase, FkbM family</fullName>
    </submittedName>
</protein>
<accession>A0A212RDK5</accession>
<reference evidence="3 4" key="1">
    <citation type="submission" date="2017-06" db="EMBL/GenBank/DDBJ databases">
        <authorList>
            <person name="Kim H.J."/>
            <person name="Triplett B.A."/>
        </authorList>
    </citation>
    <scope>NUCLEOTIDE SEQUENCE [LARGE SCALE GENOMIC DNA]</scope>
    <source>
        <strain evidence="3 4">B29T1</strain>
    </source>
</reference>
<keyword evidence="3" id="KW-0808">Transferase</keyword>
<sequence length="331" mass="36963">MTMWKNWRQRRKTSPLEVPLRPGLDPRALESQTPIGISTEARIAMAVRCRDADDVPKVKNAGKVVELADGGPVQIMHNGLRVKAGGYHGLWMQHLIELCRGHHEPQEERAFHAVMGILPEKGWMIELGGFWSYYSLWFLQGHRKRRAIVLEPDPAHIEVGRANARLNDLAPDFVQGFVGATSLAPQAFETEDSGICQVPRYSVPDLLASRRIERLTLLHCDTQGAEFDTLLGCEALFAARRIDWVFVSTHVHHISGDPLTHQRCLALLLNAGATIVAEHDVHESFSGDGLIVATFAPLPRTWRPLQLSHNRYSTSLFRNPLYDLAARGASG</sequence>
<gene>
    <name evidence="3" type="ORF">SAMN07250955_107150</name>
</gene>
<feature type="region of interest" description="Disordered" evidence="1">
    <location>
        <begin position="1"/>
        <end position="31"/>
    </location>
</feature>
<evidence type="ECO:0000259" key="2">
    <source>
        <dbReference type="Pfam" id="PF05050"/>
    </source>
</evidence>
<name>A0A212RDK5_9PROT</name>
<dbReference type="Proteomes" id="UP000197065">
    <property type="component" value="Unassembled WGS sequence"/>
</dbReference>
<dbReference type="InterPro" id="IPR006342">
    <property type="entry name" value="FkbM_mtfrase"/>
</dbReference>
<keyword evidence="4" id="KW-1185">Reference proteome</keyword>
<dbReference type="GO" id="GO:0032259">
    <property type="term" value="P:methylation"/>
    <property type="evidence" value="ECO:0007669"/>
    <property type="project" value="UniProtKB-KW"/>
</dbReference>
<evidence type="ECO:0000313" key="4">
    <source>
        <dbReference type="Proteomes" id="UP000197065"/>
    </source>
</evidence>
<evidence type="ECO:0000256" key="1">
    <source>
        <dbReference type="SAM" id="MobiDB-lite"/>
    </source>
</evidence>
<dbReference type="Gene3D" id="3.40.50.150">
    <property type="entry name" value="Vaccinia Virus protein VP39"/>
    <property type="match status" value="1"/>
</dbReference>
<organism evidence="3 4">
    <name type="scientific">Arboricoccus pini</name>
    <dbReference type="NCBI Taxonomy" id="1963835"/>
    <lineage>
        <taxon>Bacteria</taxon>
        <taxon>Pseudomonadati</taxon>
        <taxon>Pseudomonadota</taxon>
        <taxon>Alphaproteobacteria</taxon>
        <taxon>Geminicoccales</taxon>
        <taxon>Geminicoccaceae</taxon>
        <taxon>Arboricoccus</taxon>
    </lineage>
</organism>
<dbReference type="GO" id="GO:0008168">
    <property type="term" value="F:methyltransferase activity"/>
    <property type="evidence" value="ECO:0007669"/>
    <property type="project" value="UniProtKB-KW"/>
</dbReference>
<feature type="domain" description="Methyltransferase FkbM" evidence="2">
    <location>
        <begin position="129"/>
        <end position="272"/>
    </location>
</feature>
<keyword evidence="3" id="KW-0489">Methyltransferase</keyword>
<dbReference type="RefSeq" id="WP_165769575.1">
    <property type="nucleotide sequence ID" value="NZ_FYEH01000007.1"/>
</dbReference>
<dbReference type="Pfam" id="PF05050">
    <property type="entry name" value="Methyltransf_21"/>
    <property type="match status" value="1"/>
</dbReference>
<dbReference type="EMBL" id="FYEH01000007">
    <property type="protein sequence ID" value="SNB70243.1"/>
    <property type="molecule type" value="Genomic_DNA"/>
</dbReference>
<dbReference type="AlphaFoldDB" id="A0A212RDK5"/>
<dbReference type="InterPro" id="IPR029063">
    <property type="entry name" value="SAM-dependent_MTases_sf"/>
</dbReference>
<dbReference type="SUPFAM" id="SSF53335">
    <property type="entry name" value="S-adenosyl-L-methionine-dependent methyltransferases"/>
    <property type="match status" value="1"/>
</dbReference>
<evidence type="ECO:0000313" key="3">
    <source>
        <dbReference type="EMBL" id="SNB70243.1"/>
    </source>
</evidence>
<proteinExistence type="predicted"/>